<dbReference type="Pfam" id="PF08738">
    <property type="entry name" value="Gon7"/>
    <property type="match status" value="1"/>
</dbReference>
<evidence type="ECO:0000313" key="16">
    <source>
        <dbReference type="Proteomes" id="UP001365542"/>
    </source>
</evidence>
<name>A0AAV9X4A4_9PEZI</name>
<evidence type="ECO:0000256" key="8">
    <source>
        <dbReference type="ARBA" id="ARBA00022895"/>
    </source>
</evidence>
<keyword evidence="11" id="KW-0804">Transcription</keyword>
<sequence length="162" mass="17763">MAESIHPPKLIATYTHPTSHPPTAPQTFNKPLPPPPTPEISTSHSAHTHNDPTGASKPEGLHTAPSTTATRAHLKALRDAVRDVQADINVFLTARMEEEKNTFGADKSVEKSAEDMERDGEVEEELDDETKKLEEEVARLKREEEAEGGAKGKGKKRKKGKD</sequence>
<evidence type="ECO:0000256" key="2">
    <source>
        <dbReference type="ARBA" id="ARBA00004574"/>
    </source>
</evidence>
<feature type="compositionally biased region" description="Basic and acidic residues" evidence="14">
    <location>
        <begin position="98"/>
        <end position="115"/>
    </location>
</feature>
<dbReference type="Proteomes" id="UP001365542">
    <property type="component" value="Unassembled WGS sequence"/>
</dbReference>
<feature type="compositionally biased region" description="Acidic residues" evidence="14">
    <location>
        <begin position="116"/>
        <end position="128"/>
    </location>
</feature>
<keyword evidence="6" id="KW-0158">Chromosome</keyword>
<comment type="subcellular location">
    <subcellularLocation>
        <location evidence="2">Chromosome</location>
        <location evidence="2">Telomere</location>
    </subcellularLocation>
    <subcellularLocation>
        <location evidence="1">Nucleus</location>
    </subcellularLocation>
</comment>
<feature type="compositionally biased region" description="Basic residues" evidence="14">
    <location>
        <begin position="152"/>
        <end position="162"/>
    </location>
</feature>
<comment type="subunit">
    <text evidence="4">Component of the EKC/KEOPS complex composed of at least BUD32, CGI121, GON7, KAE1 and PCC1; the whole complex dimerizes.</text>
</comment>
<evidence type="ECO:0000256" key="3">
    <source>
        <dbReference type="ARBA" id="ARBA00008529"/>
    </source>
</evidence>
<dbReference type="GO" id="GO:0005634">
    <property type="term" value="C:nucleus"/>
    <property type="evidence" value="ECO:0007669"/>
    <property type="project" value="UniProtKB-SubCell"/>
</dbReference>
<keyword evidence="10" id="KW-0010">Activator</keyword>
<protein>
    <recommendedName>
        <fullName evidence="5">EKC/KEOPS complex subunit GON7</fullName>
    </recommendedName>
</protein>
<keyword evidence="12" id="KW-0539">Nucleus</keyword>
<gene>
    <name evidence="15" type="ORF">TWF694_001999</name>
</gene>
<comment type="similarity">
    <text evidence="3">Belongs to the GON7 family.</text>
</comment>
<feature type="region of interest" description="Disordered" evidence="14">
    <location>
        <begin position="1"/>
        <end position="72"/>
    </location>
</feature>
<proteinExistence type="inferred from homology"/>
<feature type="region of interest" description="Disordered" evidence="14">
    <location>
        <begin position="98"/>
        <end position="162"/>
    </location>
</feature>
<evidence type="ECO:0000256" key="4">
    <source>
        <dbReference type="ARBA" id="ARBA00011534"/>
    </source>
</evidence>
<dbReference type="GO" id="GO:0008033">
    <property type="term" value="P:tRNA processing"/>
    <property type="evidence" value="ECO:0007669"/>
    <property type="project" value="UniProtKB-KW"/>
</dbReference>
<evidence type="ECO:0000256" key="7">
    <source>
        <dbReference type="ARBA" id="ARBA00022694"/>
    </source>
</evidence>
<reference evidence="15 16" key="1">
    <citation type="submission" date="2019-10" db="EMBL/GenBank/DDBJ databases">
        <authorList>
            <person name="Palmer J.M."/>
        </authorList>
    </citation>
    <scope>NUCLEOTIDE SEQUENCE [LARGE SCALE GENOMIC DNA]</scope>
    <source>
        <strain evidence="15 16">TWF694</strain>
    </source>
</reference>
<comment type="caution">
    <text evidence="15">The sequence shown here is derived from an EMBL/GenBank/DDBJ whole genome shotgun (WGS) entry which is preliminary data.</text>
</comment>
<evidence type="ECO:0000256" key="9">
    <source>
        <dbReference type="ARBA" id="ARBA00023015"/>
    </source>
</evidence>
<evidence type="ECO:0000256" key="10">
    <source>
        <dbReference type="ARBA" id="ARBA00023159"/>
    </source>
</evidence>
<dbReference type="EMBL" id="JAVHJO010000010">
    <property type="protein sequence ID" value="KAK6535545.1"/>
    <property type="molecule type" value="Genomic_DNA"/>
</dbReference>
<evidence type="ECO:0000256" key="13">
    <source>
        <dbReference type="ARBA" id="ARBA00025393"/>
    </source>
</evidence>
<evidence type="ECO:0000256" key="1">
    <source>
        <dbReference type="ARBA" id="ARBA00004123"/>
    </source>
</evidence>
<evidence type="ECO:0000313" key="15">
    <source>
        <dbReference type="EMBL" id="KAK6535545.1"/>
    </source>
</evidence>
<keyword evidence="16" id="KW-1185">Reference proteome</keyword>
<evidence type="ECO:0000256" key="11">
    <source>
        <dbReference type="ARBA" id="ARBA00023163"/>
    </source>
</evidence>
<feature type="compositionally biased region" description="Basic and acidic residues" evidence="14">
    <location>
        <begin position="129"/>
        <end position="150"/>
    </location>
</feature>
<organism evidence="15 16">
    <name type="scientific">Orbilia ellipsospora</name>
    <dbReference type="NCBI Taxonomy" id="2528407"/>
    <lineage>
        <taxon>Eukaryota</taxon>
        <taxon>Fungi</taxon>
        <taxon>Dikarya</taxon>
        <taxon>Ascomycota</taxon>
        <taxon>Pezizomycotina</taxon>
        <taxon>Orbiliomycetes</taxon>
        <taxon>Orbiliales</taxon>
        <taxon>Orbiliaceae</taxon>
        <taxon>Orbilia</taxon>
    </lineage>
</organism>
<evidence type="ECO:0000256" key="14">
    <source>
        <dbReference type="SAM" id="MobiDB-lite"/>
    </source>
</evidence>
<dbReference type="InterPro" id="IPR014849">
    <property type="entry name" value="EKC/KEOPS_Gon7"/>
</dbReference>
<comment type="function">
    <text evidence="13">Component of the EKC/KEOPS complex that is required for the formation of a threonylcarbamoyl group on adenosine at position 37 (t(6)A37) in tRNAs that read codons beginning with adenine. The complex is probably involved in the transfer of the threonylcarbamoyl moiety of threonylcarbamoyl-AMP (TC-AMP) to the N6 group of A37. GON7 likely plays a supporting role to the catalytic subunit KAE1 in the complex. The EKC/KEOPS complex also promotes both telomere uncapping and telomere elongation. The complex is required for efficient recruitment of transcriptional coactivators.</text>
</comment>
<accession>A0AAV9X4A4</accession>
<evidence type="ECO:0000256" key="12">
    <source>
        <dbReference type="ARBA" id="ARBA00023242"/>
    </source>
</evidence>
<evidence type="ECO:0000256" key="6">
    <source>
        <dbReference type="ARBA" id="ARBA00022454"/>
    </source>
</evidence>
<keyword evidence="8" id="KW-0779">Telomere</keyword>
<keyword evidence="7" id="KW-0819">tRNA processing</keyword>
<evidence type="ECO:0000256" key="5">
    <source>
        <dbReference type="ARBA" id="ARBA00019746"/>
    </source>
</evidence>
<dbReference type="AlphaFoldDB" id="A0AAV9X4A4"/>
<dbReference type="GO" id="GO:0000781">
    <property type="term" value="C:chromosome, telomeric region"/>
    <property type="evidence" value="ECO:0007669"/>
    <property type="project" value="UniProtKB-SubCell"/>
</dbReference>
<keyword evidence="9" id="KW-0805">Transcription regulation</keyword>